<comment type="caution">
    <text evidence="1">The sequence shown here is derived from an EMBL/GenBank/DDBJ whole genome shotgun (WGS) entry which is preliminary data.</text>
</comment>
<evidence type="ECO:0000313" key="2">
    <source>
        <dbReference type="Proteomes" id="UP001304847"/>
    </source>
</evidence>
<name>A0ABU5WBN0_AERCA</name>
<dbReference type="RefSeq" id="WP_323580137.1">
    <property type="nucleotide sequence ID" value="NZ_JAYGOJ010000194.1"/>
</dbReference>
<organism evidence="1 2">
    <name type="scientific">Aeromonas caviae</name>
    <name type="common">Aeromonas punctata</name>
    <dbReference type="NCBI Taxonomy" id="648"/>
    <lineage>
        <taxon>Bacteria</taxon>
        <taxon>Pseudomonadati</taxon>
        <taxon>Pseudomonadota</taxon>
        <taxon>Gammaproteobacteria</taxon>
        <taxon>Aeromonadales</taxon>
        <taxon>Aeromonadaceae</taxon>
        <taxon>Aeromonas</taxon>
    </lineage>
</organism>
<evidence type="ECO:0008006" key="3">
    <source>
        <dbReference type="Google" id="ProtNLM"/>
    </source>
</evidence>
<dbReference type="EMBL" id="JAYGOJ010000194">
    <property type="protein sequence ID" value="MEA9438332.1"/>
    <property type="molecule type" value="Genomic_DNA"/>
</dbReference>
<reference evidence="1 2" key="1">
    <citation type="submission" date="2023-12" db="EMBL/GenBank/DDBJ databases">
        <title>Characterization of antibiotic resistance in Aeromonas spp. in hospital effluent.</title>
        <authorList>
            <person name="Negoseki B.R.S."/>
            <person name="Krul D."/>
            <person name="Siqueira A.C."/>
            <person name="Almeida M."/>
            <person name="Mesa D."/>
            <person name="Conte D."/>
            <person name="Dalla-Costa L.M."/>
        </authorList>
    </citation>
    <scope>NUCLEOTIDE SEQUENCE [LARGE SCALE GENOMIC DNA]</scope>
    <source>
        <strain evidence="1 2">36v</strain>
    </source>
</reference>
<protein>
    <recommendedName>
        <fullName evidence="3">HipA-like C-terminal domain-containing protein</fullName>
    </recommendedName>
</protein>
<gene>
    <name evidence="1" type="ORF">VCX44_21630</name>
</gene>
<evidence type="ECO:0000313" key="1">
    <source>
        <dbReference type="EMBL" id="MEA9438332.1"/>
    </source>
</evidence>
<proteinExistence type="predicted"/>
<dbReference type="Proteomes" id="UP001304847">
    <property type="component" value="Unassembled WGS sequence"/>
</dbReference>
<sequence>MPVLCYQIAARLYPNERSTTGAEDGHLFALLKQDHPQAKAQVYSELVANRLAMFLGLPVAMGVPAKENIGSDELAFASLRAHEADQDFYDFTADDHRAIEPPDNAPDGMFSDVGHVEELLALSQLYPKELSFLAVFDLWIGNEDRPLNFKAELSKGERGILFAVDHGSSLLACRANIDASLELLHRENFPKFHPFQKLVNPMFAGQMIERIISMPDWAIEAATVYNDIVGKVTIADQYALYEVLIQRKRHLAKLVEYLL</sequence>
<accession>A0ABU5WBN0</accession>
<keyword evidence="2" id="KW-1185">Reference proteome</keyword>